<evidence type="ECO:0000259" key="2">
    <source>
        <dbReference type="PROSITE" id="PS51379"/>
    </source>
</evidence>
<proteinExistence type="predicted"/>
<dbReference type="InterPro" id="IPR017896">
    <property type="entry name" value="4Fe4S_Fe-S-bd"/>
</dbReference>
<dbReference type="OrthoDB" id="3016331at2759"/>
<name>A0A0C3AH54_SERVB</name>
<protein>
    <recommendedName>
        <fullName evidence="2">4Fe-4S ferredoxin-type domain-containing protein</fullName>
    </recommendedName>
</protein>
<gene>
    <name evidence="3" type="ORF">M408DRAFT_13466</name>
</gene>
<feature type="region of interest" description="Disordered" evidence="1">
    <location>
        <begin position="548"/>
        <end position="567"/>
    </location>
</feature>
<keyword evidence="4" id="KW-1185">Reference proteome</keyword>
<feature type="compositionally biased region" description="Acidic residues" evidence="1">
    <location>
        <begin position="10"/>
        <end position="21"/>
    </location>
</feature>
<dbReference type="Proteomes" id="UP000054097">
    <property type="component" value="Unassembled WGS sequence"/>
</dbReference>
<feature type="non-terminal residue" evidence="3">
    <location>
        <position position="567"/>
    </location>
</feature>
<dbReference type="AlphaFoldDB" id="A0A0C3AH54"/>
<accession>A0A0C3AH54</accession>
<organism evidence="3 4">
    <name type="scientific">Serendipita vermifera MAFF 305830</name>
    <dbReference type="NCBI Taxonomy" id="933852"/>
    <lineage>
        <taxon>Eukaryota</taxon>
        <taxon>Fungi</taxon>
        <taxon>Dikarya</taxon>
        <taxon>Basidiomycota</taxon>
        <taxon>Agaricomycotina</taxon>
        <taxon>Agaricomycetes</taxon>
        <taxon>Sebacinales</taxon>
        <taxon>Serendipitaceae</taxon>
        <taxon>Serendipita</taxon>
    </lineage>
</organism>
<dbReference type="PROSITE" id="PS51379">
    <property type="entry name" value="4FE4S_FER_2"/>
    <property type="match status" value="1"/>
</dbReference>
<evidence type="ECO:0000313" key="3">
    <source>
        <dbReference type="EMBL" id="KIM19439.1"/>
    </source>
</evidence>
<reference evidence="3 4" key="1">
    <citation type="submission" date="2014-04" db="EMBL/GenBank/DDBJ databases">
        <authorList>
            <consortium name="DOE Joint Genome Institute"/>
            <person name="Kuo A."/>
            <person name="Zuccaro A."/>
            <person name="Kohler A."/>
            <person name="Nagy L.G."/>
            <person name="Floudas D."/>
            <person name="Copeland A."/>
            <person name="Barry K.W."/>
            <person name="Cichocki N."/>
            <person name="Veneault-Fourrey C."/>
            <person name="LaButti K."/>
            <person name="Lindquist E.A."/>
            <person name="Lipzen A."/>
            <person name="Lundell T."/>
            <person name="Morin E."/>
            <person name="Murat C."/>
            <person name="Sun H."/>
            <person name="Tunlid A."/>
            <person name="Henrissat B."/>
            <person name="Grigoriev I.V."/>
            <person name="Hibbett D.S."/>
            <person name="Martin F."/>
            <person name="Nordberg H.P."/>
            <person name="Cantor M.N."/>
            <person name="Hua S.X."/>
        </authorList>
    </citation>
    <scope>NUCLEOTIDE SEQUENCE [LARGE SCALE GENOMIC DNA]</scope>
    <source>
        <strain evidence="3 4">MAFF 305830</strain>
    </source>
</reference>
<evidence type="ECO:0000313" key="4">
    <source>
        <dbReference type="Proteomes" id="UP000054097"/>
    </source>
</evidence>
<evidence type="ECO:0000256" key="1">
    <source>
        <dbReference type="SAM" id="MobiDB-lite"/>
    </source>
</evidence>
<dbReference type="STRING" id="933852.A0A0C3AH54"/>
<reference evidence="4" key="2">
    <citation type="submission" date="2015-01" db="EMBL/GenBank/DDBJ databases">
        <title>Evolutionary Origins and Diversification of the Mycorrhizal Mutualists.</title>
        <authorList>
            <consortium name="DOE Joint Genome Institute"/>
            <consortium name="Mycorrhizal Genomics Consortium"/>
            <person name="Kohler A."/>
            <person name="Kuo A."/>
            <person name="Nagy L.G."/>
            <person name="Floudas D."/>
            <person name="Copeland A."/>
            <person name="Barry K.W."/>
            <person name="Cichocki N."/>
            <person name="Veneault-Fourrey C."/>
            <person name="LaButti K."/>
            <person name="Lindquist E.A."/>
            <person name="Lipzen A."/>
            <person name="Lundell T."/>
            <person name="Morin E."/>
            <person name="Murat C."/>
            <person name="Riley R."/>
            <person name="Ohm R."/>
            <person name="Sun H."/>
            <person name="Tunlid A."/>
            <person name="Henrissat B."/>
            <person name="Grigoriev I.V."/>
            <person name="Hibbett D.S."/>
            <person name="Martin F."/>
        </authorList>
    </citation>
    <scope>NUCLEOTIDE SEQUENCE [LARGE SCALE GENOMIC DNA]</scope>
    <source>
        <strain evidence="4">MAFF 305830</strain>
    </source>
</reference>
<dbReference type="HOGENOM" id="CLU_481109_0_0_1"/>
<feature type="domain" description="4Fe-4S ferredoxin-type" evidence="2">
    <location>
        <begin position="385"/>
        <end position="421"/>
    </location>
</feature>
<feature type="compositionally biased region" description="Basic and acidic residues" evidence="1">
    <location>
        <begin position="550"/>
        <end position="567"/>
    </location>
</feature>
<feature type="region of interest" description="Disordered" evidence="1">
    <location>
        <begin position="1"/>
        <end position="23"/>
    </location>
</feature>
<dbReference type="EMBL" id="KN824706">
    <property type="protein sequence ID" value="KIM19439.1"/>
    <property type="molecule type" value="Genomic_DNA"/>
</dbReference>
<sequence>MPDFLGMRGEDDESSSDDDYAGLDPMTLVEKLREQRQQIAMAERSRREAEARFTPVAITPDMLSKTIAESIRQAGRLTNRNIVRMPIPGTPGAPETFKGTSGKLLPEFFKRFERCLSEAEIEDEGEILSHMIKYVGPSVGEWIQNHRTYKHDDYTGLKAAILKLYNNPELGDPYTARDLSALVTEYSKTEVTHEDMLSERLMIFETMSSKLIESKKLNEMDRDQLYFKTFSPAKREAIWEHLSKVDPWHPRGEPFAVSKVFKAAKYLVEGRFDEEVAGDPRPAGQRLLDEARRVRSEETTPDVEGEGLYDIIGKMKGLSIQDKAYESHYAHLCRFYPDAAKMVARPARNLPPQSIMYGSTTYRAPGPLQDHGSMARPQQDFAPQGRPEWRNDWPRDKCFYCGNMGCSMTRCPHLTTDLRDGLVVKRDQTLTYKNGEKLYRREDGIRGDVLGRRAREVAEINATKERPPHQTNVYEMHGEGEEEYQGYYIGIQKVDPTEQEVNAYAVQGENEAFAAMAEGYYHEMIEDGLDDDEAIERAWVMAQTRAGTAIREKRESAKPYDRTKGKN</sequence>